<dbReference type="eggNOG" id="COG4774">
    <property type="taxonomic scope" value="Bacteria"/>
</dbReference>
<evidence type="ECO:0000256" key="3">
    <source>
        <dbReference type="ARBA" id="ARBA00022448"/>
    </source>
</evidence>
<dbReference type="InterPro" id="IPR037066">
    <property type="entry name" value="Plug_dom_sf"/>
</dbReference>
<dbReference type="GO" id="GO:0015891">
    <property type="term" value="P:siderophore transport"/>
    <property type="evidence" value="ECO:0007669"/>
    <property type="project" value="InterPro"/>
</dbReference>
<evidence type="ECO:0000256" key="7">
    <source>
        <dbReference type="ARBA" id="ARBA00022729"/>
    </source>
</evidence>
<dbReference type="GO" id="GO:0038023">
    <property type="term" value="F:signaling receptor activity"/>
    <property type="evidence" value="ECO:0007669"/>
    <property type="project" value="InterPro"/>
</dbReference>
<dbReference type="Gene3D" id="2.40.170.20">
    <property type="entry name" value="TonB-dependent receptor, beta-barrel domain"/>
    <property type="match status" value="1"/>
</dbReference>
<evidence type="ECO:0000256" key="14">
    <source>
        <dbReference type="PROSITE-ProRule" id="PRU01360"/>
    </source>
</evidence>
<dbReference type="SUPFAM" id="SSF56935">
    <property type="entry name" value="Porins"/>
    <property type="match status" value="1"/>
</dbReference>
<gene>
    <name evidence="17" type="ORF">APZ00_25095</name>
</gene>
<dbReference type="PANTHER" id="PTHR32552:SF68">
    <property type="entry name" value="FERRICHROME OUTER MEMBRANE TRANSPORTER_PHAGE RECEPTOR"/>
    <property type="match status" value="1"/>
</dbReference>
<keyword evidence="11 14" id="KW-0472">Membrane</keyword>
<dbReference type="InterPro" id="IPR000531">
    <property type="entry name" value="Beta-barrel_TonB"/>
</dbReference>
<dbReference type="CDD" id="cd01347">
    <property type="entry name" value="ligand_gated_channel"/>
    <property type="match status" value="1"/>
</dbReference>
<evidence type="ECO:0000256" key="4">
    <source>
        <dbReference type="ARBA" id="ARBA00022452"/>
    </source>
</evidence>
<evidence type="ECO:0000256" key="10">
    <source>
        <dbReference type="ARBA" id="ARBA00023077"/>
    </source>
</evidence>
<evidence type="ECO:0000256" key="12">
    <source>
        <dbReference type="ARBA" id="ARBA00023170"/>
    </source>
</evidence>
<dbReference type="PANTHER" id="PTHR32552">
    <property type="entry name" value="FERRICHROME IRON RECEPTOR-RELATED"/>
    <property type="match status" value="1"/>
</dbReference>
<reference evidence="17 18" key="1">
    <citation type="submission" date="2015-10" db="EMBL/GenBank/DDBJ databases">
        <title>The world's first case of liver abscess caused by Pannonibacter phragmitetus.</title>
        <authorList>
            <person name="Ming D."/>
            <person name="Wang M."/>
            <person name="Zhou Y."/>
            <person name="Jiang T."/>
            <person name="Hu S."/>
        </authorList>
    </citation>
    <scope>NUCLEOTIDE SEQUENCE [LARGE SCALE GENOMIC DNA]</scope>
    <source>
        <strain evidence="17 18">31801</strain>
        <plasmid evidence="18">Plasmid p.p-1</plasmid>
    </source>
</reference>
<dbReference type="Gene3D" id="3.55.50.30">
    <property type="match status" value="1"/>
</dbReference>
<dbReference type="InterPro" id="IPR036942">
    <property type="entry name" value="Beta-barrel_TonB_sf"/>
</dbReference>
<evidence type="ECO:0000256" key="15">
    <source>
        <dbReference type="RuleBase" id="RU003357"/>
    </source>
</evidence>
<dbReference type="FunFam" id="2.40.170.20:FF:000005">
    <property type="entry name" value="TonB-dependent siderophore receptor"/>
    <property type="match status" value="1"/>
</dbReference>
<evidence type="ECO:0000256" key="11">
    <source>
        <dbReference type="ARBA" id="ARBA00023136"/>
    </source>
</evidence>
<evidence type="ECO:0000256" key="1">
    <source>
        <dbReference type="ARBA" id="ARBA00004571"/>
    </source>
</evidence>
<comment type="subcellular location">
    <subcellularLocation>
        <location evidence="1 14">Cell outer membrane</location>
        <topology evidence="1 14">Multi-pass membrane protein</topology>
    </subcellularLocation>
</comment>
<evidence type="ECO:0000256" key="6">
    <source>
        <dbReference type="ARBA" id="ARBA00022692"/>
    </source>
</evidence>
<dbReference type="SMART" id="SM00965">
    <property type="entry name" value="STN"/>
    <property type="match status" value="1"/>
</dbReference>
<keyword evidence="13 14" id="KW-0998">Cell outer membrane</keyword>
<organism evidence="17 18">
    <name type="scientific">Pannonibacter phragmitetus</name>
    <dbReference type="NCBI Taxonomy" id="121719"/>
    <lineage>
        <taxon>Bacteria</taxon>
        <taxon>Pseudomonadati</taxon>
        <taxon>Pseudomonadota</taxon>
        <taxon>Alphaproteobacteria</taxon>
        <taxon>Hyphomicrobiales</taxon>
        <taxon>Stappiaceae</taxon>
        <taxon>Pannonibacter</taxon>
    </lineage>
</organism>
<dbReference type="RefSeq" id="WP_058901042.1">
    <property type="nucleotide sequence ID" value="NZ_CP013069.1"/>
</dbReference>
<dbReference type="InterPro" id="IPR012910">
    <property type="entry name" value="Plug_dom"/>
</dbReference>
<keyword evidence="6 14" id="KW-0812">Transmembrane</keyword>
<dbReference type="Gene3D" id="2.170.130.10">
    <property type="entry name" value="TonB-dependent receptor, plug domain"/>
    <property type="match status" value="1"/>
</dbReference>
<evidence type="ECO:0000313" key="18">
    <source>
        <dbReference type="Proteomes" id="UP000064921"/>
    </source>
</evidence>
<dbReference type="AlphaFoldDB" id="A0A0U3PT67"/>
<dbReference type="InterPro" id="IPR010105">
    <property type="entry name" value="TonB_sidphr_rcpt"/>
</dbReference>
<accession>A0A0U3PT67</accession>
<keyword evidence="18" id="KW-1185">Reference proteome</keyword>
<sequence length="799" mass="86687">MALNGLGKSGGLRRAGLLLAATLLTPVAIMTAGTGEVRAQAASQQFSFNIAAKPVPQAVNDIGRITGLAVVVRENQAITRAGNPVRGSMTAAEALSRLLQGTGLAYRFSNPGTVQVYDPAAADAGTSATATSGTTLDKIQLQGDTNGATTFVATNVTGATKMDAPLIEVPQSVSVVGRKQMETQNAQSVTEVLRYVPGVAIETYGPDPKGYDWIMMRGFNAQATSSYMDGLRQVSSSYSFFRTDPYQLDSVEVLRGPSSALFGQSDAGGVINKTSKKPTEEVIRQIAFDYGSHDRKQAQFDLSGPLNEDKTVLYRVIGTARDANTQFKYSDGSKIGDDRLMIAPAITWKPSTDTSLTLSGQVLRDESGGTIMLFTPTNILLGDPNFNKSEQQQQTIGYEFAHRFNDTWSVKQNVRYGHTDFLLDNLFLSGMNSSGVTRIARRFDESFDAFTADNQVLAKFDTGPASHQALMGIDYSWSDADVKRYQGLAPTLNPFTPVYGVSVPVPTAAFINYSERYHQTGLYVQDQIKFGNGFIATLGGRYDWLSMDTHNRLTSTTTKLDVGQFSGRAGLSYVTAFGLVPYVSFSQSFVPNGGVDARGNTFDPSQGNQWEAGIKYQPQGFDGLFTATYFDITKNNVLNYLSNGTAVATGEIQSRGLELEARFNVTRNWDFTASYTYTKAEITKDAASGNVGNRPMLVPEHQASGWLNYTFTSGVLEGASLGAGIRHVGDVFGNNANTFSVPSRTLFDAGASYRVNEHAKLQINATNLFDKKYYTTCDASYSCYQGDRRTVMGRLTVDF</sequence>
<dbReference type="EMBL" id="CP013069">
    <property type="protein sequence ID" value="ALV30509.1"/>
    <property type="molecule type" value="Genomic_DNA"/>
</dbReference>
<comment type="similarity">
    <text evidence="2 14 15">Belongs to the TonB-dependent receptor family.</text>
</comment>
<keyword evidence="7" id="KW-0732">Signal</keyword>
<keyword evidence="5" id="KW-0410">Iron transport</keyword>
<keyword evidence="17" id="KW-0614">Plasmid</keyword>
<dbReference type="NCBIfam" id="TIGR01783">
    <property type="entry name" value="TonB-siderophor"/>
    <property type="match status" value="1"/>
</dbReference>
<evidence type="ECO:0000256" key="13">
    <source>
        <dbReference type="ARBA" id="ARBA00023237"/>
    </source>
</evidence>
<evidence type="ECO:0000256" key="5">
    <source>
        <dbReference type="ARBA" id="ARBA00022496"/>
    </source>
</evidence>
<keyword evidence="4 14" id="KW-1134">Transmembrane beta strand</keyword>
<dbReference type="Proteomes" id="UP000064921">
    <property type="component" value="Plasmid p.p-1"/>
</dbReference>
<dbReference type="Pfam" id="PF07715">
    <property type="entry name" value="Plug"/>
    <property type="match status" value="1"/>
</dbReference>
<keyword evidence="8" id="KW-0408">Iron</keyword>
<dbReference type="GO" id="GO:0009279">
    <property type="term" value="C:cell outer membrane"/>
    <property type="evidence" value="ECO:0007669"/>
    <property type="project" value="UniProtKB-SubCell"/>
</dbReference>
<dbReference type="PROSITE" id="PS52016">
    <property type="entry name" value="TONB_DEPENDENT_REC_3"/>
    <property type="match status" value="1"/>
</dbReference>
<dbReference type="GO" id="GO:0015344">
    <property type="term" value="F:siderophore uptake transmembrane transporter activity"/>
    <property type="evidence" value="ECO:0007669"/>
    <property type="project" value="TreeGrafter"/>
</dbReference>
<keyword evidence="3 14" id="KW-0813">Transport</keyword>
<dbReference type="KEGG" id="pphr:APZ00_25095"/>
<evidence type="ECO:0000313" key="17">
    <source>
        <dbReference type="EMBL" id="ALV30509.1"/>
    </source>
</evidence>
<keyword evidence="12" id="KW-0675">Receptor</keyword>
<protein>
    <submittedName>
        <fullName evidence="17">Ligand-gated channel protein</fullName>
    </submittedName>
</protein>
<dbReference type="Pfam" id="PF00593">
    <property type="entry name" value="TonB_dep_Rec_b-barrel"/>
    <property type="match status" value="1"/>
</dbReference>
<proteinExistence type="inferred from homology"/>
<geneLocation type="plasmid" evidence="17 18">
    <name>p.p-1</name>
</geneLocation>
<name>A0A0U3PT67_9HYPH</name>
<evidence type="ECO:0000256" key="9">
    <source>
        <dbReference type="ARBA" id="ARBA00023065"/>
    </source>
</evidence>
<dbReference type="FunFam" id="2.170.130.10:FF:000001">
    <property type="entry name" value="Catecholate siderophore TonB-dependent receptor"/>
    <property type="match status" value="1"/>
</dbReference>
<feature type="domain" description="Secretin/TonB short N-terminal" evidence="16">
    <location>
        <begin position="68"/>
        <end position="119"/>
    </location>
</feature>
<dbReference type="InterPro" id="IPR011662">
    <property type="entry name" value="Secretin/TonB_short_N"/>
</dbReference>
<keyword evidence="10 15" id="KW-0798">TonB box</keyword>
<evidence type="ECO:0000256" key="2">
    <source>
        <dbReference type="ARBA" id="ARBA00009810"/>
    </source>
</evidence>
<dbReference type="InterPro" id="IPR039426">
    <property type="entry name" value="TonB-dep_rcpt-like"/>
</dbReference>
<evidence type="ECO:0000259" key="16">
    <source>
        <dbReference type="SMART" id="SM00965"/>
    </source>
</evidence>
<evidence type="ECO:0000256" key="8">
    <source>
        <dbReference type="ARBA" id="ARBA00023004"/>
    </source>
</evidence>
<keyword evidence="9" id="KW-0406">Ion transport</keyword>